<evidence type="ECO:0000256" key="4">
    <source>
        <dbReference type="PROSITE-ProRule" id="PRU00335"/>
    </source>
</evidence>
<dbReference type="Proteomes" id="UP000603200">
    <property type="component" value="Unassembled WGS sequence"/>
</dbReference>
<reference evidence="7 8" key="1">
    <citation type="submission" date="2021-01" db="EMBL/GenBank/DDBJ databases">
        <title>Whole genome shotgun sequence of Actinoplanes humidus NBRC 14915.</title>
        <authorList>
            <person name="Komaki H."/>
            <person name="Tamura T."/>
        </authorList>
    </citation>
    <scope>NUCLEOTIDE SEQUENCE [LARGE SCALE GENOMIC DNA]</scope>
    <source>
        <strain evidence="7 8">NBRC 14915</strain>
    </source>
</reference>
<organism evidence="7 8">
    <name type="scientific">Winogradskya humida</name>
    <dbReference type="NCBI Taxonomy" id="113566"/>
    <lineage>
        <taxon>Bacteria</taxon>
        <taxon>Bacillati</taxon>
        <taxon>Actinomycetota</taxon>
        <taxon>Actinomycetes</taxon>
        <taxon>Micromonosporales</taxon>
        <taxon>Micromonosporaceae</taxon>
        <taxon>Winogradskya</taxon>
    </lineage>
</organism>
<evidence type="ECO:0000313" key="8">
    <source>
        <dbReference type="Proteomes" id="UP000603200"/>
    </source>
</evidence>
<proteinExistence type="predicted"/>
<name>A0ABQ3ZG87_9ACTN</name>
<gene>
    <name evidence="7" type="ORF">Ahu01nite_007000</name>
</gene>
<evidence type="ECO:0000256" key="1">
    <source>
        <dbReference type="ARBA" id="ARBA00023015"/>
    </source>
</evidence>
<protein>
    <submittedName>
        <fullName evidence="7">TetR family transcriptional regulator</fullName>
    </submittedName>
</protein>
<feature type="domain" description="HTH tetR-type" evidence="6">
    <location>
        <begin position="35"/>
        <end position="94"/>
    </location>
</feature>
<dbReference type="PROSITE" id="PS50977">
    <property type="entry name" value="HTH_TETR_2"/>
    <property type="match status" value="1"/>
</dbReference>
<feature type="compositionally biased region" description="Polar residues" evidence="5">
    <location>
        <begin position="1"/>
        <end position="15"/>
    </location>
</feature>
<dbReference type="PANTHER" id="PTHR30055:SF234">
    <property type="entry name" value="HTH-TYPE TRANSCRIPTIONAL REGULATOR BETI"/>
    <property type="match status" value="1"/>
</dbReference>
<sequence>MTDTLPRSAAGSTQAPAVRSAVGSAPAPALRSDARDNRDRILEVARAAFATEGLEVPLREIARRAGVGPATLYRRFPTKESLVTAAFADQMSLCLTIVERGLDDPDPWHGFRAVIEQLCELHAKDRGFTAAFMAAYPRAIDFAAGRERALLAFSTLARRAKDVGMLRREFVLDDLVLVLMAAGGIRSAGPASAVVAARRFAAVTLEGLRVTPDATPLPPAARLPMVPVA</sequence>
<keyword evidence="1" id="KW-0805">Transcription regulation</keyword>
<evidence type="ECO:0000259" key="6">
    <source>
        <dbReference type="PROSITE" id="PS50977"/>
    </source>
</evidence>
<comment type="caution">
    <text evidence="7">The sequence shown here is derived from an EMBL/GenBank/DDBJ whole genome shotgun (WGS) entry which is preliminary data.</text>
</comment>
<dbReference type="InterPro" id="IPR009057">
    <property type="entry name" value="Homeodomain-like_sf"/>
</dbReference>
<dbReference type="RefSeq" id="WP_239158585.1">
    <property type="nucleotide sequence ID" value="NZ_BAAATV010000001.1"/>
</dbReference>
<feature type="region of interest" description="Disordered" evidence="5">
    <location>
        <begin position="1"/>
        <end position="33"/>
    </location>
</feature>
<evidence type="ECO:0000256" key="5">
    <source>
        <dbReference type="SAM" id="MobiDB-lite"/>
    </source>
</evidence>
<evidence type="ECO:0000256" key="3">
    <source>
        <dbReference type="ARBA" id="ARBA00023163"/>
    </source>
</evidence>
<evidence type="ECO:0000256" key="2">
    <source>
        <dbReference type="ARBA" id="ARBA00023125"/>
    </source>
</evidence>
<dbReference type="SUPFAM" id="SSF48498">
    <property type="entry name" value="Tetracyclin repressor-like, C-terminal domain"/>
    <property type="match status" value="1"/>
</dbReference>
<dbReference type="InterPro" id="IPR050109">
    <property type="entry name" value="HTH-type_TetR-like_transc_reg"/>
</dbReference>
<keyword evidence="3" id="KW-0804">Transcription</keyword>
<evidence type="ECO:0000313" key="7">
    <source>
        <dbReference type="EMBL" id="GIE17598.1"/>
    </source>
</evidence>
<dbReference type="EMBL" id="BOMN01000010">
    <property type="protein sequence ID" value="GIE17598.1"/>
    <property type="molecule type" value="Genomic_DNA"/>
</dbReference>
<dbReference type="SUPFAM" id="SSF46689">
    <property type="entry name" value="Homeodomain-like"/>
    <property type="match status" value="1"/>
</dbReference>
<keyword evidence="8" id="KW-1185">Reference proteome</keyword>
<dbReference type="InterPro" id="IPR036271">
    <property type="entry name" value="Tet_transcr_reg_TetR-rel_C_sf"/>
</dbReference>
<dbReference type="Pfam" id="PF00440">
    <property type="entry name" value="TetR_N"/>
    <property type="match status" value="1"/>
</dbReference>
<dbReference type="PANTHER" id="PTHR30055">
    <property type="entry name" value="HTH-TYPE TRANSCRIPTIONAL REGULATOR RUTR"/>
    <property type="match status" value="1"/>
</dbReference>
<dbReference type="InterPro" id="IPR001647">
    <property type="entry name" value="HTH_TetR"/>
</dbReference>
<keyword evidence="2 4" id="KW-0238">DNA-binding</keyword>
<dbReference type="PRINTS" id="PR00455">
    <property type="entry name" value="HTHTETR"/>
</dbReference>
<accession>A0ABQ3ZG87</accession>
<dbReference type="Gene3D" id="1.10.357.10">
    <property type="entry name" value="Tetracycline Repressor, domain 2"/>
    <property type="match status" value="1"/>
</dbReference>
<feature type="DNA-binding region" description="H-T-H motif" evidence="4">
    <location>
        <begin position="57"/>
        <end position="76"/>
    </location>
</feature>